<evidence type="ECO:0000313" key="1">
    <source>
        <dbReference type="EMBL" id="CAK9873115.1"/>
    </source>
</evidence>
<name>A0ABP1BCX4_9BRYO</name>
<keyword evidence="2" id="KW-1185">Reference proteome</keyword>
<dbReference type="EMBL" id="OZ023704">
    <property type="protein sequence ID" value="CAK9873115.1"/>
    <property type="molecule type" value="Genomic_DNA"/>
</dbReference>
<reference evidence="1" key="1">
    <citation type="submission" date="2024-03" db="EMBL/GenBank/DDBJ databases">
        <authorList>
            <consortium name="ELIXIR-Norway"/>
            <consortium name="Elixir Norway"/>
        </authorList>
    </citation>
    <scope>NUCLEOTIDE SEQUENCE</scope>
</reference>
<accession>A0ABP1BCX4</accession>
<evidence type="ECO:0000313" key="2">
    <source>
        <dbReference type="Proteomes" id="UP001497522"/>
    </source>
</evidence>
<sequence>MSACDVPDHLRKVSGWLDDGPMSHTKRSYVSTRVARVVRVRKTPGWCDCPMSTQQRRPVSAWCAMPAHQKRPIGADVPSQQK</sequence>
<organism evidence="1 2">
    <name type="scientific">Sphagnum jensenii</name>
    <dbReference type="NCBI Taxonomy" id="128206"/>
    <lineage>
        <taxon>Eukaryota</taxon>
        <taxon>Viridiplantae</taxon>
        <taxon>Streptophyta</taxon>
        <taxon>Embryophyta</taxon>
        <taxon>Bryophyta</taxon>
        <taxon>Sphagnophytina</taxon>
        <taxon>Sphagnopsida</taxon>
        <taxon>Sphagnales</taxon>
        <taxon>Sphagnaceae</taxon>
        <taxon>Sphagnum</taxon>
    </lineage>
</organism>
<proteinExistence type="predicted"/>
<gene>
    <name evidence="1" type="ORF">CSSPJE1EN2_LOCUS15685</name>
</gene>
<protein>
    <submittedName>
        <fullName evidence="1">Uncharacterized protein</fullName>
    </submittedName>
</protein>
<dbReference type="Proteomes" id="UP001497522">
    <property type="component" value="Chromosome 3"/>
</dbReference>